<accession>X1V7A2</accession>
<name>X1V7A2_9ZZZZ</name>
<reference evidence="1" key="1">
    <citation type="journal article" date="2014" name="Front. Microbiol.">
        <title>High frequency of phylogenetically diverse reductive dehalogenase-homologous genes in deep subseafloor sedimentary metagenomes.</title>
        <authorList>
            <person name="Kawai M."/>
            <person name="Futagami T."/>
            <person name="Toyoda A."/>
            <person name="Takaki Y."/>
            <person name="Nishi S."/>
            <person name="Hori S."/>
            <person name="Arai W."/>
            <person name="Tsubouchi T."/>
            <person name="Morono Y."/>
            <person name="Uchiyama I."/>
            <person name="Ito T."/>
            <person name="Fujiyama A."/>
            <person name="Inagaki F."/>
            <person name="Takami H."/>
        </authorList>
    </citation>
    <scope>NUCLEOTIDE SEQUENCE</scope>
    <source>
        <strain evidence="1">Expedition CK06-06</strain>
    </source>
</reference>
<sequence length="170" mass="19460">MTIIVNKGRMFDFITHTPNPIGGCPTGDRYDDDGHKHCSHSCIYGWCKVLKDRFRYPKYEGPWRLYPSEMKNYGPDDFPFPFDMIDIGDPTIPEEIILKILEWIAKQPCLMLLLTKNPSFYRKYASHIPPNAVLGATVECDEPAVLSKVSGAPSPYERLDSYLLDELMNP</sequence>
<dbReference type="EMBL" id="BARW01017292">
    <property type="protein sequence ID" value="GAJ00840.1"/>
    <property type="molecule type" value="Genomic_DNA"/>
</dbReference>
<protein>
    <submittedName>
        <fullName evidence="1">Uncharacterized protein</fullName>
    </submittedName>
</protein>
<dbReference type="AlphaFoldDB" id="X1V7A2"/>
<gene>
    <name evidence="1" type="ORF">S12H4_29909</name>
</gene>
<comment type="caution">
    <text evidence="1">The sequence shown here is derived from an EMBL/GenBank/DDBJ whole genome shotgun (WGS) entry which is preliminary data.</text>
</comment>
<feature type="non-terminal residue" evidence="1">
    <location>
        <position position="170"/>
    </location>
</feature>
<organism evidence="1">
    <name type="scientific">marine sediment metagenome</name>
    <dbReference type="NCBI Taxonomy" id="412755"/>
    <lineage>
        <taxon>unclassified sequences</taxon>
        <taxon>metagenomes</taxon>
        <taxon>ecological metagenomes</taxon>
    </lineage>
</organism>
<evidence type="ECO:0000313" key="1">
    <source>
        <dbReference type="EMBL" id="GAJ00840.1"/>
    </source>
</evidence>
<proteinExistence type="predicted"/>